<evidence type="ECO:0000313" key="3">
    <source>
        <dbReference type="Proteomes" id="UP000807769"/>
    </source>
</evidence>
<dbReference type="OrthoDB" id="3199698at2759"/>
<evidence type="ECO:0000313" key="2">
    <source>
        <dbReference type="EMBL" id="KAG1824695.1"/>
    </source>
</evidence>
<protein>
    <submittedName>
        <fullName evidence="2">Uncharacterized protein</fullName>
    </submittedName>
</protein>
<feature type="signal peptide" evidence="1">
    <location>
        <begin position="1"/>
        <end position="17"/>
    </location>
</feature>
<reference evidence="2" key="1">
    <citation type="journal article" date="2020" name="New Phytol.">
        <title>Comparative genomics reveals dynamic genome evolution in host specialist ectomycorrhizal fungi.</title>
        <authorList>
            <person name="Lofgren L.A."/>
            <person name="Nguyen N.H."/>
            <person name="Vilgalys R."/>
            <person name="Ruytinx J."/>
            <person name="Liao H.L."/>
            <person name="Branco S."/>
            <person name="Kuo A."/>
            <person name="LaButti K."/>
            <person name="Lipzen A."/>
            <person name="Andreopoulos W."/>
            <person name="Pangilinan J."/>
            <person name="Riley R."/>
            <person name="Hundley H."/>
            <person name="Na H."/>
            <person name="Barry K."/>
            <person name="Grigoriev I.V."/>
            <person name="Stajich J.E."/>
            <person name="Kennedy P.G."/>
        </authorList>
    </citation>
    <scope>NUCLEOTIDE SEQUENCE</scope>
    <source>
        <strain evidence="2">MN1</strain>
    </source>
</reference>
<comment type="caution">
    <text evidence="2">The sequence shown here is derived from an EMBL/GenBank/DDBJ whole genome shotgun (WGS) entry which is preliminary data.</text>
</comment>
<dbReference type="RefSeq" id="XP_041198412.1">
    <property type="nucleotide sequence ID" value="XM_041337959.1"/>
</dbReference>
<feature type="chain" id="PRO_5040123808" evidence="1">
    <location>
        <begin position="18"/>
        <end position="400"/>
    </location>
</feature>
<dbReference type="EMBL" id="JABBWG010000003">
    <property type="protein sequence ID" value="KAG1824695.1"/>
    <property type="molecule type" value="Genomic_DNA"/>
</dbReference>
<dbReference type="Pfam" id="PF18759">
    <property type="entry name" value="Plavaka"/>
    <property type="match status" value="1"/>
</dbReference>
<evidence type="ECO:0000256" key="1">
    <source>
        <dbReference type="SAM" id="SignalP"/>
    </source>
</evidence>
<dbReference type="AlphaFoldDB" id="A0A9P7ELW8"/>
<organism evidence="2 3">
    <name type="scientific">Suillus subaureus</name>
    <dbReference type="NCBI Taxonomy" id="48587"/>
    <lineage>
        <taxon>Eukaryota</taxon>
        <taxon>Fungi</taxon>
        <taxon>Dikarya</taxon>
        <taxon>Basidiomycota</taxon>
        <taxon>Agaricomycotina</taxon>
        <taxon>Agaricomycetes</taxon>
        <taxon>Agaricomycetidae</taxon>
        <taxon>Boletales</taxon>
        <taxon>Suillineae</taxon>
        <taxon>Suillaceae</taxon>
        <taxon>Suillus</taxon>
    </lineage>
</organism>
<gene>
    <name evidence="2" type="ORF">BJ212DRAFT_1444425</name>
</gene>
<name>A0A9P7ELW8_9AGAM</name>
<accession>A0A9P7ELW8</accession>
<dbReference type="GeneID" id="64631975"/>
<sequence length="400" mass="46052">MPLRISILLSHWQTLQVAWIICDDQGNPIPLDAPPPPHPSDCGSDDWMPYNKHVEFEVANFLYHRNQMSMGDIDFMFNLWAASLAAHGDTLPFTNHTDMYDTINSTSLGGVPWQSFSLQYNRILPDDSDDVPSWMKSEYDIWFQDPWLLVHNIILNLDFKDKFDYALVQEYSVSDGAHQFHDFMSGNWCWKQADLIVQDLDTIGSMFIPIILGSDKTTVSVTTGHNQYWPVYMSIGNIHNNVWHAHCNGIVLLGFLAILKTMYSILIFRHWLLHSSLTKMLETLKPGMTKPEVVHCPDGHFQQAVYGLGPYIADYPKQALLACIVQNWCPNLNEGMYGQCSHTHTEVLVEEFKLGVLWDEYCLLIKGAFKDHLVQWVHDYIEAQYTEANMNRILDDIDHQ</sequence>
<dbReference type="Proteomes" id="UP000807769">
    <property type="component" value="Unassembled WGS sequence"/>
</dbReference>
<keyword evidence="3" id="KW-1185">Reference proteome</keyword>
<proteinExistence type="predicted"/>
<dbReference type="InterPro" id="IPR041078">
    <property type="entry name" value="Plavaka"/>
</dbReference>
<keyword evidence="1" id="KW-0732">Signal</keyword>